<organism evidence="4 5">
    <name type="scientific">Clostridium amylolyticum</name>
    <dbReference type="NCBI Taxonomy" id="1121298"/>
    <lineage>
        <taxon>Bacteria</taxon>
        <taxon>Bacillati</taxon>
        <taxon>Bacillota</taxon>
        <taxon>Clostridia</taxon>
        <taxon>Eubacteriales</taxon>
        <taxon>Clostridiaceae</taxon>
        <taxon>Clostridium</taxon>
    </lineage>
</organism>
<gene>
    <name evidence="4" type="ORF">SAMN05444401_0757</name>
</gene>
<name>A0A1M6BG64_9CLOT</name>
<feature type="domain" description="CRM" evidence="3">
    <location>
        <begin position="1"/>
        <end position="96"/>
    </location>
</feature>
<dbReference type="PANTHER" id="PTHR40065">
    <property type="entry name" value="RNA-BINDING PROTEIN YHBY"/>
    <property type="match status" value="1"/>
</dbReference>
<sequence>MITSKQRAYLRSLANNISPIFQLGKNGIEEAFLNQIESALEARELIKISVLENSGQDTREASDKICEAIGCEGVQVIGNKIVLYKQSLKKPKIELPKGK</sequence>
<dbReference type="STRING" id="1121298.SAMN05444401_0757"/>
<proteinExistence type="predicted"/>
<dbReference type="Pfam" id="PF01985">
    <property type="entry name" value="CRS1_YhbY"/>
    <property type="match status" value="1"/>
</dbReference>
<evidence type="ECO:0000256" key="2">
    <source>
        <dbReference type="PROSITE-ProRule" id="PRU00626"/>
    </source>
</evidence>
<dbReference type="RefSeq" id="WP_073003858.1">
    <property type="nucleotide sequence ID" value="NZ_FQZO01000001.1"/>
</dbReference>
<dbReference type="PANTHER" id="PTHR40065:SF3">
    <property type="entry name" value="RNA-BINDING PROTEIN YHBY"/>
    <property type="match status" value="1"/>
</dbReference>
<dbReference type="InterPro" id="IPR017924">
    <property type="entry name" value="RNA-binding_YhbY"/>
</dbReference>
<keyword evidence="5" id="KW-1185">Reference proteome</keyword>
<reference evidence="4 5" key="1">
    <citation type="submission" date="2016-11" db="EMBL/GenBank/DDBJ databases">
        <authorList>
            <person name="Jaros S."/>
            <person name="Januszkiewicz K."/>
            <person name="Wedrychowicz H."/>
        </authorList>
    </citation>
    <scope>NUCLEOTIDE SEQUENCE [LARGE SCALE GENOMIC DNA]</scope>
    <source>
        <strain evidence="4 5">DSM 21864</strain>
    </source>
</reference>
<dbReference type="SMART" id="SM01103">
    <property type="entry name" value="CRS1_YhbY"/>
    <property type="match status" value="1"/>
</dbReference>
<dbReference type="EMBL" id="FQZO01000001">
    <property type="protein sequence ID" value="SHI47695.1"/>
    <property type="molecule type" value="Genomic_DNA"/>
</dbReference>
<evidence type="ECO:0000259" key="3">
    <source>
        <dbReference type="PROSITE" id="PS51295"/>
    </source>
</evidence>
<dbReference type="AlphaFoldDB" id="A0A1M6BG64"/>
<evidence type="ECO:0000313" key="4">
    <source>
        <dbReference type="EMBL" id="SHI47695.1"/>
    </source>
</evidence>
<dbReference type="NCBIfam" id="TIGR00253">
    <property type="entry name" value="RNA_bind_YhbY"/>
    <property type="match status" value="1"/>
</dbReference>
<dbReference type="GO" id="GO:0003723">
    <property type="term" value="F:RNA binding"/>
    <property type="evidence" value="ECO:0007669"/>
    <property type="project" value="UniProtKB-UniRule"/>
</dbReference>
<evidence type="ECO:0000256" key="1">
    <source>
        <dbReference type="ARBA" id="ARBA00022884"/>
    </source>
</evidence>
<dbReference type="SUPFAM" id="SSF75471">
    <property type="entry name" value="YhbY-like"/>
    <property type="match status" value="1"/>
</dbReference>
<evidence type="ECO:0000313" key="5">
    <source>
        <dbReference type="Proteomes" id="UP000184080"/>
    </source>
</evidence>
<accession>A0A1M6BG64</accession>
<dbReference type="Gene3D" id="3.30.110.60">
    <property type="entry name" value="YhbY-like"/>
    <property type="match status" value="1"/>
</dbReference>
<keyword evidence="1 2" id="KW-0694">RNA-binding</keyword>
<dbReference type="PROSITE" id="PS51295">
    <property type="entry name" value="CRM"/>
    <property type="match status" value="1"/>
</dbReference>
<dbReference type="OrthoDB" id="9797519at2"/>
<dbReference type="InterPro" id="IPR001890">
    <property type="entry name" value="RNA-binding_CRM"/>
</dbReference>
<dbReference type="InterPro" id="IPR051925">
    <property type="entry name" value="RNA-binding_domain"/>
</dbReference>
<dbReference type="Proteomes" id="UP000184080">
    <property type="component" value="Unassembled WGS sequence"/>
</dbReference>
<dbReference type="InterPro" id="IPR035920">
    <property type="entry name" value="YhbY-like_sf"/>
</dbReference>
<protein>
    <submittedName>
        <fullName evidence="4">RNA-binding protein</fullName>
    </submittedName>
</protein>